<accession>A0A2N3WEK2</accession>
<organism evidence="3 4">
    <name type="scientific">Amycolatopsis echigonensis</name>
    <dbReference type="NCBI Taxonomy" id="2576905"/>
    <lineage>
        <taxon>Bacteria</taxon>
        <taxon>Bacillati</taxon>
        <taxon>Actinomycetota</taxon>
        <taxon>Actinomycetes</taxon>
        <taxon>Pseudonocardiales</taxon>
        <taxon>Pseudonocardiaceae</taxon>
        <taxon>Amycolatopsis</taxon>
    </lineage>
</organism>
<evidence type="ECO:0008006" key="5">
    <source>
        <dbReference type="Google" id="ProtNLM"/>
    </source>
</evidence>
<sequence length="162" mass="17299">MAARTLYSEAGVGWSALIWGPLFALLGALAELATGGPVHVVGWVLIGAALCVLTLPWVYARRRFLSLEVTTEGLRQGRETLAAERIASVTDVGAPVGTRVLGGGWSVPRKYDELPVELDDGTVVLAWARDVEALKAALSELAAKNRPETESTGEERSDDSRN</sequence>
<dbReference type="RefSeq" id="WP_101436160.1">
    <property type="nucleotide sequence ID" value="NZ_PJMY01000003.1"/>
</dbReference>
<name>A0A2N3WEK2_9PSEU</name>
<dbReference type="Proteomes" id="UP000233750">
    <property type="component" value="Unassembled WGS sequence"/>
</dbReference>
<evidence type="ECO:0000313" key="4">
    <source>
        <dbReference type="Proteomes" id="UP000233750"/>
    </source>
</evidence>
<keyword evidence="4" id="KW-1185">Reference proteome</keyword>
<dbReference type="EMBL" id="PJMY01000003">
    <property type="protein sequence ID" value="PKV92293.1"/>
    <property type="molecule type" value="Genomic_DNA"/>
</dbReference>
<comment type="caution">
    <text evidence="3">The sequence shown here is derived from an EMBL/GenBank/DDBJ whole genome shotgun (WGS) entry which is preliminary data.</text>
</comment>
<keyword evidence="2" id="KW-1133">Transmembrane helix</keyword>
<keyword evidence="2" id="KW-0472">Membrane</keyword>
<dbReference type="OrthoDB" id="4773470at2"/>
<feature type="transmembrane region" description="Helical" evidence="2">
    <location>
        <begin position="12"/>
        <end position="34"/>
    </location>
</feature>
<proteinExistence type="predicted"/>
<feature type="compositionally biased region" description="Basic and acidic residues" evidence="1">
    <location>
        <begin position="143"/>
        <end position="162"/>
    </location>
</feature>
<reference evidence="3 4" key="1">
    <citation type="submission" date="2017-12" db="EMBL/GenBank/DDBJ databases">
        <title>Sequencing the genomes of 1000 Actinobacteria strains.</title>
        <authorList>
            <person name="Klenk H.-P."/>
        </authorList>
    </citation>
    <scope>NUCLEOTIDE SEQUENCE [LARGE SCALE GENOMIC DNA]</scope>
    <source>
        <strain evidence="3 4">DSM 45165</strain>
    </source>
</reference>
<dbReference type="AlphaFoldDB" id="A0A2N3WEK2"/>
<protein>
    <recommendedName>
        <fullName evidence="5">DUF3093 family protein</fullName>
    </recommendedName>
</protein>
<keyword evidence="2" id="KW-0812">Transmembrane</keyword>
<gene>
    <name evidence="3" type="ORF">ATK30_3089</name>
</gene>
<evidence type="ECO:0000256" key="1">
    <source>
        <dbReference type="SAM" id="MobiDB-lite"/>
    </source>
</evidence>
<feature type="transmembrane region" description="Helical" evidence="2">
    <location>
        <begin position="40"/>
        <end position="60"/>
    </location>
</feature>
<feature type="region of interest" description="Disordered" evidence="1">
    <location>
        <begin position="142"/>
        <end position="162"/>
    </location>
</feature>
<evidence type="ECO:0000313" key="3">
    <source>
        <dbReference type="EMBL" id="PKV92293.1"/>
    </source>
</evidence>
<evidence type="ECO:0000256" key="2">
    <source>
        <dbReference type="SAM" id="Phobius"/>
    </source>
</evidence>